<name>A0A2R5LH71_9ACAR</name>
<dbReference type="KEGG" id="oti:135398920"/>
<protein>
    <submittedName>
        <fullName evidence="1">Putative mitochondrial ribosomal protein s34</fullName>
    </submittedName>
</protein>
<sequence>MPRIHYIGYPSRFHGKYLLWILGNLKDFGVGRVVTRSIFDRYPEQTYWIIKRVVPFMDPNNNYGDVWAEHVFRGRRIPGEILMQDSHLPDFRLVPKGEEHKLLGIPLDESPPKILPRERPFSPLLRMIIERDLRAKGVEPTKEPTMEAMYATSVAGVSRRAEEGETPTVDFANTKKFIFEKFRKGVVEI</sequence>
<dbReference type="Pfam" id="PF16053">
    <property type="entry name" value="MRP-S34"/>
    <property type="match status" value="1"/>
</dbReference>
<dbReference type="GO" id="GO:0003735">
    <property type="term" value="F:structural constituent of ribosome"/>
    <property type="evidence" value="ECO:0007669"/>
    <property type="project" value="InterPro"/>
</dbReference>
<reference evidence="1" key="1">
    <citation type="submission" date="2018-03" db="EMBL/GenBank/DDBJ databases">
        <title>The relapsing fever spirochete Borrelia turicatae persists in the highly oxidative environment of its soft-bodied tick vector.</title>
        <authorList>
            <person name="Bourret T.J."/>
            <person name="Boyle W.K."/>
            <person name="Valenzuela J.G."/>
            <person name="Oliveira F."/>
            <person name="Lopez J.E."/>
        </authorList>
    </citation>
    <scope>NUCLEOTIDE SEQUENCE</scope>
    <source>
        <strain evidence="1">Kansas strain/isolate</strain>
        <tissue evidence="1">Salivary glands</tissue>
    </source>
</reference>
<evidence type="ECO:0000313" key="1">
    <source>
        <dbReference type="EMBL" id="MBY08798.1"/>
    </source>
</evidence>
<accession>A0A2R5LH71</accession>
<keyword evidence="1" id="KW-0689">Ribosomal protein</keyword>
<keyword evidence="1" id="KW-0687">Ribonucleoprotein</keyword>
<dbReference type="GO" id="GO:0005739">
    <property type="term" value="C:mitochondrion"/>
    <property type="evidence" value="ECO:0007669"/>
    <property type="project" value="InterPro"/>
</dbReference>
<dbReference type="EMBL" id="GGLE01004672">
    <property type="protein sequence ID" value="MBY08798.1"/>
    <property type="molecule type" value="Transcribed_RNA"/>
</dbReference>
<dbReference type="GO" id="GO:0005840">
    <property type="term" value="C:ribosome"/>
    <property type="evidence" value="ECO:0007669"/>
    <property type="project" value="UniProtKB-KW"/>
</dbReference>
<dbReference type="GeneID" id="135398920"/>
<dbReference type="AlphaFoldDB" id="A0A2R5LH71"/>
<dbReference type="PANTHER" id="PTHR28589:SF1">
    <property type="entry name" value="SMALL RIBOSOMAL SUBUNIT PROTEIN MS34"/>
    <property type="match status" value="1"/>
</dbReference>
<proteinExistence type="predicted"/>
<dbReference type="RefSeq" id="XP_064486552.1">
    <property type="nucleotide sequence ID" value="XM_064630482.1"/>
</dbReference>
<dbReference type="InterPro" id="IPR032053">
    <property type="entry name" value="Ribosomal_mS34"/>
</dbReference>
<dbReference type="PANTHER" id="PTHR28589">
    <property type="entry name" value="28S RIBOSOMAL PROTEIN S34, MITOCHONDRIAL"/>
    <property type="match status" value="1"/>
</dbReference>
<organism evidence="1">
    <name type="scientific">Ornithodoros turicata</name>
    <dbReference type="NCBI Taxonomy" id="34597"/>
    <lineage>
        <taxon>Eukaryota</taxon>
        <taxon>Metazoa</taxon>
        <taxon>Ecdysozoa</taxon>
        <taxon>Arthropoda</taxon>
        <taxon>Chelicerata</taxon>
        <taxon>Arachnida</taxon>
        <taxon>Acari</taxon>
        <taxon>Parasitiformes</taxon>
        <taxon>Ixodida</taxon>
        <taxon>Ixodoidea</taxon>
        <taxon>Argasidae</taxon>
        <taxon>Ornithodorinae</taxon>
        <taxon>Ornithodoros</taxon>
    </lineage>
</organism>
<dbReference type="CTD" id="65993"/>